<accession>X0W9D4</accession>
<protein>
    <recommendedName>
        <fullName evidence="2">Helicase C-terminal domain-containing protein</fullName>
    </recommendedName>
</protein>
<sequence length="70" mass="8025">TTVYYSNTYMLETRLQSQDRVHRIGQDKVCTYIDLTSPGTIDERILASLKSKQDLSNMVLDDLIELIKSS</sequence>
<proteinExistence type="predicted"/>
<dbReference type="PANTHER" id="PTHR10799">
    <property type="entry name" value="SNF2/RAD54 HELICASE FAMILY"/>
    <property type="match status" value="1"/>
</dbReference>
<reference evidence="1" key="1">
    <citation type="journal article" date="2014" name="Front. Microbiol.">
        <title>High frequency of phylogenetically diverse reductive dehalogenase-homologous genes in deep subseafloor sedimentary metagenomes.</title>
        <authorList>
            <person name="Kawai M."/>
            <person name="Futagami T."/>
            <person name="Toyoda A."/>
            <person name="Takaki Y."/>
            <person name="Nishi S."/>
            <person name="Hori S."/>
            <person name="Arai W."/>
            <person name="Tsubouchi T."/>
            <person name="Morono Y."/>
            <person name="Uchiyama I."/>
            <person name="Ito T."/>
            <person name="Fujiyama A."/>
            <person name="Inagaki F."/>
            <person name="Takami H."/>
        </authorList>
    </citation>
    <scope>NUCLEOTIDE SEQUENCE</scope>
    <source>
        <strain evidence="1">Expedition CK06-06</strain>
    </source>
</reference>
<feature type="non-terminal residue" evidence="1">
    <location>
        <position position="1"/>
    </location>
</feature>
<dbReference type="InterPro" id="IPR027417">
    <property type="entry name" value="P-loop_NTPase"/>
</dbReference>
<dbReference type="SUPFAM" id="SSF52540">
    <property type="entry name" value="P-loop containing nucleoside triphosphate hydrolases"/>
    <property type="match status" value="1"/>
</dbReference>
<evidence type="ECO:0008006" key="2">
    <source>
        <dbReference type="Google" id="ProtNLM"/>
    </source>
</evidence>
<evidence type="ECO:0000313" key="1">
    <source>
        <dbReference type="EMBL" id="GAG09251.1"/>
    </source>
</evidence>
<gene>
    <name evidence="1" type="ORF">S01H1_40846</name>
</gene>
<dbReference type="EMBL" id="BARS01025878">
    <property type="protein sequence ID" value="GAG09251.1"/>
    <property type="molecule type" value="Genomic_DNA"/>
</dbReference>
<organism evidence="1">
    <name type="scientific">marine sediment metagenome</name>
    <dbReference type="NCBI Taxonomy" id="412755"/>
    <lineage>
        <taxon>unclassified sequences</taxon>
        <taxon>metagenomes</taxon>
        <taxon>ecological metagenomes</taxon>
    </lineage>
</organism>
<dbReference type="AlphaFoldDB" id="X0W9D4"/>
<comment type="caution">
    <text evidence="1">The sequence shown here is derived from an EMBL/GenBank/DDBJ whole genome shotgun (WGS) entry which is preliminary data.</text>
</comment>
<name>X0W9D4_9ZZZZ</name>
<dbReference type="Gene3D" id="3.40.50.300">
    <property type="entry name" value="P-loop containing nucleotide triphosphate hydrolases"/>
    <property type="match status" value="1"/>
</dbReference>